<feature type="domain" description="General stress protein FMN-binding split barrel" evidence="1">
    <location>
        <begin position="48"/>
        <end position="194"/>
    </location>
</feature>
<proteinExistence type="predicted"/>
<dbReference type="InterPro" id="IPR012349">
    <property type="entry name" value="Split_barrel_FMN-bd"/>
</dbReference>
<dbReference type="AlphaFoldDB" id="A0A2V5IQ01"/>
<evidence type="ECO:0000313" key="2">
    <source>
        <dbReference type="EMBL" id="PYI38645.1"/>
    </source>
</evidence>
<dbReference type="PANTHER" id="PTHR34818">
    <property type="entry name" value="PROTEIN BLI-3"/>
    <property type="match status" value="1"/>
</dbReference>
<gene>
    <name evidence="2" type="ORF">CVS30_08760</name>
</gene>
<evidence type="ECO:0000313" key="3">
    <source>
        <dbReference type="Proteomes" id="UP000247980"/>
    </source>
</evidence>
<dbReference type="Pfam" id="PF16242">
    <property type="entry name" value="Pyrid_ox_like"/>
    <property type="match status" value="1"/>
</dbReference>
<comment type="caution">
    <text evidence="2">The sequence shown here is derived from an EMBL/GenBank/DDBJ whole genome shotgun (WGS) entry which is preliminary data.</text>
</comment>
<sequence>MSAAWWWSPLLQRVNDEGSPPSRPPSTGLKLNAESKTNKRVENMSLNEDIHKVTEMIEHHRICMLTTLDTDEALQSWPMTVVKVEDDGQLWFFSSTSAGPVAEIGAESQVNLSFTGKNDWLSVHGAAVVITSEPKAREMWNETAAAFYPDGPESKDLVLIRVRPEGAQYWETPGGAISTVFQWAKARITGEDIDAGESRTVNL</sequence>
<reference evidence="2 3" key="1">
    <citation type="submission" date="2018-05" db="EMBL/GenBank/DDBJ databases">
        <title>Genetic diversity of glacier-inhabiting Cryobacterium bacteria in China and description of Cryobacterium mengkeensis sp. nov. and Arthrobacter glacialis sp. nov.</title>
        <authorList>
            <person name="Liu Q."/>
            <person name="Xin Y.-H."/>
        </authorList>
    </citation>
    <scope>NUCLEOTIDE SEQUENCE [LARGE SCALE GENOMIC DNA]</scope>
    <source>
        <strain evidence="2 3">B7</strain>
    </source>
</reference>
<accession>A0A2V5IQ01</accession>
<dbReference type="Gene3D" id="2.30.110.10">
    <property type="entry name" value="Electron Transport, Fmn-binding Protein, Chain A"/>
    <property type="match status" value="1"/>
</dbReference>
<dbReference type="InterPro" id="IPR052917">
    <property type="entry name" value="Stress-Dev_Protein"/>
</dbReference>
<organism evidence="2 3">
    <name type="scientific">Arthrobacter psychrolactophilus</name>
    <dbReference type="NCBI Taxonomy" id="92442"/>
    <lineage>
        <taxon>Bacteria</taxon>
        <taxon>Bacillati</taxon>
        <taxon>Actinomycetota</taxon>
        <taxon>Actinomycetes</taxon>
        <taxon>Micrococcales</taxon>
        <taxon>Micrococcaceae</taxon>
        <taxon>Arthrobacter</taxon>
    </lineage>
</organism>
<dbReference type="SUPFAM" id="SSF50475">
    <property type="entry name" value="FMN-binding split barrel"/>
    <property type="match status" value="1"/>
</dbReference>
<evidence type="ECO:0000259" key="1">
    <source>
        <dbReference type="Pfam" id="PF16242"/>
    </source>
</evidence>
<dbReference type="PANTHER" id="PTHR34818:SF1">
    <property type="entry name" value="PROTEIN BLI-3"/>
    <property type="match status" value="1"/>
</dbReference>
<dbReference type="InterPro" id="IPR038725">
    <property type="entry name" value="YdaG_split_barrel_FMN-bd"/>
</dbReference>
<dbReference type="Proteomes" id="UP000247980">
    <property type="component" value="Unassembled WGS sequence"/>
</dbReference>
<name>A0A2V5IQ01_9MICC</name>
<keyword evidence="3" id="KW-1185">Reference proteome</keyword>
<dbReference type="EMBL" id="QJVC01000006">
    <property type="protein sequence ID" value="PYI38645.1"/>
    <property type="molecule type" value="Genomic_DNA"/>
</dbReference>
<protein>
    <submittedName>
        <fullName evidence="2">Pyridoxamine 5'-phosphate oxidase</fullName>
    </submittedName>
</protein>